<feature type="active site" description="Charge relay system; for autoendoproteolytic cleavage activity" evidence="12">
    <location>
        <position position="89"/>
    </location>
</feature>
<keyword evidence="3 12" id="KW-0444">Lipid biosynthesis</keyword>
<feature type="active site" description="Charge relay system; for autoendoproteolytic cleavage activity" evidence="12">
    <location>
        <position position="146"/>
    </location>
</feature>
<feature type="modified residue" description="Pyruvic acid (Ser); by autocatalysis" evidence="12">
    <location>
        <position position="252"/>
    </location>
</feature>
<proteinExistence type="inferred from homology"/>
<comment type="PTM">
    <text evidence="12">Is synthesized initially as an inactive proenzyme. Formation of the active enzyme involves a self-maturation process in which the active site pyruvoyl group is generated from an internal serine residue via an autocatalytic post-translational modification. Two non-identical subunits are generated from the proenzyme in this reaction, and the pyruvate is formed at the N-terminus of the alpha chain, which is derived from the carboxyl end of the proenzyme. The autoendoproteolytic cleavage occurs by a canonical serine protease mechanism, in which the side chain hydroxyl group of the serine supplies its oxygen atom to form the C-terminus of the beta chain, while the remainder of the serine residue undergoes an oxidative deamination to produce ammonia and the pyruvoyl prosthetic group on the alpha chain. During this reaction, the Ser that is part of the protease active site of the proenzyme becomes the pyruvoyl prosthetic group, which constitutes an essential element of the active site of the mature decarboxylase.</text>
</comment>
<accession>A0ABQ2R4G0</accession>
<evidence type="ECO:0000256" key="2">
    <source>
        <dbReference type="ARBA" id="ARBA00022475"/>
    </source>
</evidence>
<feature type="active site" description="Schiff-base intermediate with substrate; via pyruvic acid; for decarboxylase activity" evidence="12">
    <location>
        <position position="252"/>
    </location>
</feature>
<keyword evidence="4 12" id="KW-0210">Decarboxylase</keyword>
<reference evidence="14" key="1">
    <citation type="journal article" date="2019" name="Int. J. Syst. Evol. Microbiol.">
        <title>The Global Catalogue of Microorganisms (GCM) 10K type strain sequencing project: providing services to taxonomists for standard genome sequencing and annotation.</title>
        <authorList>
            <consortium name="The Broad Institute Genomics Platform"/>
            <consortium name="The Broad Institute Genome Sequencing Center for Infectious Disease"/>
            <person name="Wu L."/>
            <person name="Ma J."/>
        </authorList>
    </citation>
    <scope>NUCLEOTIDE SEQUENCE [LARGE SCALE GENOMIC DNA]</scope>
    <source>
        <strain evidence="14">JCM 32306</strain>
    </source>
</reference>
<evidence type="ECO:0000256" key="10">
    <source>
        <dbReference type="ARBA" id="ARBA00023264"/>
    </source>
</evidence>
<dbReference type="RefSeq" id="WP_160052640.1">
    <property type="nucleotide sequence ID" value="NZ_BMQX01000003.1"/>
</dbReference>
<keyword evidence="6 12" id="KW-0472">Membrane</keyword>
<protein>
    <recommendedName>
        <fullName evidence="12">Phosphatidylserine decarboxylase proenzyme</fullName>
        <ecNumber evidence="12">4.1.1.65</ecNumber>
    </recommendedName>
    <component>
        <recommendedName>
            <fullName evidence="12">Phosphatidylserine decarboxylase alpha chain</fullName>
        </recommendedName>
    </component>
    <component>
        <recommendedName>
            <fullName evidence="12">Phosphatidylserine decarboxylase beta chain</fullName>
        </recommendedName>
    </component>
</protein>
<dbReference type="EC" id="4.1.1.65" evidence="12"/>
<comment type="function">
    <text evidence="12">Catalyzes the formation of phosphatidylethanolamine (PtdEtn) from phosphatidylserine (PtdSer).</text>
</comment>
<comment type="similarity">
    <text evidence="12">Belongs to the phosphatidylserine decarboxylase family. PSD-B subfamily. Prokaryotic type I sub-subfamily.</text>
</comment>
<dbReference type="PANTHER" id="PTHR10067">
    <property type="entry name" value="PHOSPHATIDYLSERINE DECARBOXYLASE"/>
    <property type="match status" value="1"/>
</dbReference>
<evidence type="ECO:0000256" key="3">
    <source>
        <dbReference type="ARBA" id="ARBA00022516"/>
    </source>
</evidence>
<keyword evidence="7 12" id="KW-0865">Zymogen</keyword>
<evidence type="ECO:0000313" key="14">
    <source>
        <dbReference type="Proteomes" id="UP000619118"/>
    </source>
</evidence>
<keyword evidence="2 12" id="KW-1003">Cell membrane</keyword>
<name>A0ABQ2R4G0_9GAMM</name>
<comment type="pathway">
    <text evidence="12">Phospholipid metabolism; phosphatidylethanolamine biosynthesis; phosphatidylethanolamine from CDP-diacylglycerol: step 2/2.</text>
</comment>
<evidence type="ECO:0000256" key="1">
    <source>
        <dbReference type="ARBA" id="ARBA00005189"/>
    </source>
</evidence>
<evidence type="ECO:0000256" key="7">
    <source>
        <dbReference type="ARBA" id="ARBA00023145"/>
    </source>
</evidence>
<keyword evidence="9 12" id="KW-0456">Lyase</keyword>
<dbReference type="InterPro" id="IPR033178">
    <property type="entry name" value="PSD_type1_pro"/>
</dbReference>
<evidence type="ECO:0000256" key="11">
    <source>
        <dbReference type="ARBA" id="ARBA00023317"/>
    </source>
</evidence>
<comment type="subcellular location">
    <subcellularLocation>
        <location evidence="12">Cell membrane</location>
        <topology evidence="12">Peripheral membrane protein</topology>
    </subcellularLocation>
</comment>
<dbReference type="EMBL" id="BMQX01000003">
    <property type="protein sequence ID" value="GGQ08624.1"/>
    <property type="molecule type" value="Genomic_DNA"/>
</dbReference>
<gene>
    <name evidence="12 13" type="primary">psd</name>
    <name evidence="13" type="ORF">GCM10009411_06740</name>
</gene>
<dbReference type="Pfam" id="PF02666">
    <property type="entry name" value="PS_Dcarbxylase"/>
    <property type="match status" value="1"/>
</dbReference>
<comment type="catalytic activity">
    <reaction evidence="12">
        <text>a 1,2-diacyl-sn-glycero-3-phospho-L-serine + H(+) = a 1,2-diacyl-sn-glycero-3-phosphoethanolamine + CO2</text>
        <dbReference type="Rhea" id="RHEA:20828"/>
        <dbReference type="ChEBI" id="CHEBI:15378"/>
        <dbReference type="ChEBI" id="CHEBI:16526"/>
        <dbReference type="ChEBI" id="CHEBI:57262"/>
        <dbReference type="ChEBI" id="CHEBI:64612"/>
        <dbReference type="EC" id="4.1.1.65"/>
    </reaction>
</comment>
<feature type="chain" id="PRO_5044919911" description="Phosphatidylserine decarboxylase alpha chain" evidence="12">
    <location>
        <begin position="252"/>
        <end position="302"/>
    </location>
</feature>
<evidence type="ECO:0000313" key="13">
    <source>
        <dbReference type="EMBL" id="GGQ08624.1"/>
    </source>
</evidence>
<keyword evidence="11 12" id="KW-0670">Pyruvate</keyword>
<keyword evidence="14" id="KW-1185">Reference proteome</keyword>
<evidence type="ECO:0000256" key="5">
    <source>
        <dbReference type="ARBA" id="ARBA00023098"/>
    </source>
</evidence>
<keyword evidence="8 12" id="KW-0594">Phospholipid biosynthesis</keyword>
<dbReference type="InterPro" id="IPR003817">
    <property type="entry name" value="PS_Dcarbxylase"/>
</dbReference>
<feature type="site" description="Cleavage (non-hydrolytic); by autocatalysis" evidence="12">
    <location>
        <begin position="251"/>
        <end position="252"/>
    </location>
</feature>
<dbReference type="PANTHER" id="PTHR10067:SF6">
    <property type="entry name" value="PHOSPHATIDYLSERINE DECARBOXYLASE PROENZYME, MITOCHONDRIAL"/>
    <property type="match status" value="1"/>
</dbReference>
<keyword evidence="10 12" id="KW-1208">Phospholipid metabolism</keyword>
<keyword evidence="5 12" id="KW-0443">Lipid metabolism</keyword>
<feature type="chain" id="PRO_5044919912" description="Phosphatidylserine decarboxylase beta chain" evidence="12">
    <location>
        <begin position="1"/>
        <end position="251"/>
    </location>
</feature>
<evidence type="ECO:0000256" key="8">
    <source>
        <dbReference type="ARBA" id="ARBA00023209"/>
    </source>
</evidence>
<comment type="subunit">
    <text evidence="12">Heterodimer of a large membrane-associated beta subunit and a small pyruvoyl-containing alpha subunit.</text>
</comment>
<dbReference type="HAMAP" id="MF_00662">
    <property type="entry name" value="PS_decarb_PSD_B_type1"/>
    <property type="match status" value="1"/>
</dbReference>
<comment type="cofactor">
    <cofactor evidence="12">
        <name>pyruvate</name>
        <dbReference type="ChEBI" id="CHEBI:15361"/>
    </cofactor>
    <text evidence="12">Binds 1 pyruvoyl group covalently per subunit.</text>
</comment>
<evidence type="ECO:0000256" key="4">
    <source>
        <dbReference type="ARBA" id="ARBA00022793"/>
    </source>
</evidence>
<sequence>MDSLKIALQYMLPKHFLSRLVGKFAAAEAGAITTAAIKWFIKQYKIDMSEAKQPEPEAYKTFNDFFTRALKPELRPINQDAHIMAHPVDGAVSQCGPIEAGNIFQAKGHSYTSEALLGGIKADAARFDGGDFATIYLAPKDYHRIHMPITGTLSKMTYVPGDLFSVNPLTAQNVPGLFARNERVVAIFETASGPLAMVLVGATIVASIETIWAGTVTPPGGKQVFSWDYPTTGPEALTLEKGAEMGRFKLGSTVVMLFAQDAIETFADGVEPGETTRMGQPFAKLTQALTDAESDEEQVDAK</sequence>
<dbReference type="InterPro" id="IPR033177">
    <property type="entry name" value="PSD-B"/>
</dbReference>
<organism evidence="13 14">
    <name type="scientific">Shewanella litoralis</name>
    <dbReference type="NCBI Taxonomy" id="2282700"/>
    <lineage>
        <taxon>Bacteria</taxon>
        <taxon>Pseudomonadati</taxon>
        <taxon>Pseudomonadota</taxon>
        <taxon>Gammaproteobacteria</taxon>
        <taxon>Alteromonadales</taxon>
        <taxon>Shewanellaceae</taxon>
        <taxon>Shewanella</taxon>
    </lineage>
</organism>
<evidence type="ECO:0000256" key="12">
    <source>
        <dbReference type="HAMAP-Rule" id="MF_00662"/>
    </source>
</evidence>
<evidence type="ECO:0000256" key="9">
    <source>
        <dbReference type="ARBA" id="ARBA00023239"/>
    </source>
</evidence>
<comment type="pathway">
    <text evidence="1">Lipid metabolism.</text>
</comment>
<feature type="active site" description="Charge relay system; for autoendoproteolytic cleavage activity" evidence="12">
    <location>
        <position position="252"/>
    </location>
</feature>
<dbReference type="Proteomes" id="UP000619118">
    <property type="component" value="Unassembled WGS sequence"/>
</dbReference>
<comment type="caution">
    <text evidence="13">The sequence shown here is derived from an EMBL/GenBank/DDBJ whole genome shotgun (WGS) entry which is preliminary data.</text>
</comment>
<evidence type="ECO:0000256" key="6">
    <source>
        <dbReference type="ARBA" id="ARBA00023136"/>
    </source>
</evidence>
<dbReference type="NCBIfam" id="TIGR00163">
    <property type="entry name" value="PS_decarb"/>
    <property type="match status" value="1"/>
</dbReference>